<comment type="caution">
    <text evidence="2">The sequence shown here is derived from an EMBL/GenBank/DDBJ whole genome shotgun (WGS) entry which is preliminary data.</text>
</comment>
<gene>
    <name evidence="2" type="ORF">HNQ07_004222</name>
</gene>
<name>A0A7W8KID0_9DEIO</name>
<protein>
    <submittedName>
        <fullName evidence="2">Uncharacterized protein</fullName>
    </submittedName>
</protein>
<sequence length="166" mass="18196">MRLVLPLVAALLTSGALATTCAWQPFAAASKAAPLIVEARVLRYGGTSGDPPTPDYMDVQVLNTLKGRAPTKELRVYGDNGGSGRRFVSGYPVGTTWMLALTRDFDHWPVKDRRPQVYAFPSCADPGLAVIGDTVFGTLGEPFNSSRPRQFFLQELQYVWKHPLGR</sequence>
<feature type="signal peptide" evidence="1">
    <location>
        <begin position="1"/>
        <end position="18"/>
    </location>
</feature>
<keyword evidence="1" id="KW-0732">Signal</keyword>
<dbReference type="RefSeq" id="WP_184115419.1">
    <property type="nucleotide sequence ID" value="NZ_BNAJ01000014.1"/>
</dbReference>
<evidence type="ECO:0000256" key="1">
    <source>
        <dbReference type="SAM" id="SignalP"/>
    </source>
</evidence>
<reference evidence="2 3" key="1">
    <citation type="submission" date="2020-08" db="EMBL/GenBank/DDBJ databases">
        <title>Genomic Encyclopedia of Type Strains, Phase IV (KMG-IV): sequencing the most valuable type-strain genomes for metagenomic binning, comparative biology and taxonomic classification.</title>
        <authorList>
            <person name="Goeker M."/>
        </authorList>
    </citation>
    <scope>NUCLEOTIDE SEQUENCE [LARGE SCALE GENOMIC DNA]</scope>
    <source>
        <strain evidence="2 3">DSM 27521</strain>
    </source>
</reference>
<evidence type="ECO:0000313" key="2">
    <source>
        <dbReference type="EMBL" id="MBB5378715.1"/>
    </source>
</evidence>
<proteinExistence type="predicted"/>
<feature type="chain" id="PRO_5031473381" evidence="1">
    <location>
        <begin position="19"/>
        <end position="166"/>
    </location>
</feature>
<evidence type="ECO:0000313" key="3">
    <source>
        <dbReference type="Proteomes" id="UP000539473"/>
    </source>
</evidence>
<accession>A0A7W8KID0</accession>
<dbReference type="Proteomes" id="UP000539473">
    <property type="component" value="Unassembled WGS sequence"/>
</dbReference>
<organism evidence="2 3">
    <name type="scientific">Deinococcus metalli</name>
    <dbReference type="NCBI Taxonomy" id="1141878"/>
    <lineage>
        <taxon>Bacteria</taxon>
        <taxon>Thermotogati</taxon>
        <taxon>Deinococcota</taxon>
        <taxon>Deinococci</taxon>
        <taxon>Deinococcales</taxon>
        <taxon>Deinococcaceae</taxon>
        <taxon>Deinococcus</taxon>
    </lineage>
</organism>
<dbReference type="EMBL" id="JACHFK010000015">
    <property type="protein sequence ID" value="MBB5378715.1"/>
    <property type="molecule type" value="Genomic_DNA"/>
</dbReference>
<dbReference type="AlphaFoldDB" id="A0A7W8KID0"/>